<feature type="transmembrane region" description="Helical" evidence="1">
    <location>
        <begin position="9"/>
        <end position="25"/>
    </location>
</feature>
<reference evidence="2 3" key="1">
    <citation type="submission" date="2021-12" db="EMBL/GenBank/DDBJ databases">
        <title>Identification and characterization of A. suis stains in western Canada.</title>
        <authorList>
            <person name="Kulathunga D.G.R.S."/>
            <person name="De Oliveira Costa M."/>
        </authorList>
    </citation>
    <scope>NUCLEOTIDE SEQUENCE [LARGE SCALE GENOMIC DNA]</scope>
    <source>
        <strain evidence="2 3">18_292</strain>
    </source>
</reference>
<protein>
    <submittedName>
        <fullName evidence="2">Uncharacterized protein</fullName>
    </submittedName>
</protein>
<dbReference type="Proteomes" id="UP001206331">
    <property type="component" value="Unassembled WGS sequence"/>
</dbReference>
<name>A0ABT1WTS5_ACTSU</name>
<gene>
    <name evidence="2" type="ORF">LZL92_06000</name>
</gene>
<proteinExistence type="predicted"/>
<evidence type="ECO:0000256" key="1">
    <source>
        <dbReference type="SAM" id="Phobius"/>
    </source>
</evidence>
<evidence type="ECO:0000313" key="3">
    <source>
        <dbReference type="Proteomes" id="UP001206331"/>
    </source>
</evidence>
<keyword evidence="1" id="KW-0472">Membrane</keyword>
<comment type="caution">
    <text evidence="2">The sequence shown here is derived from an EMBL/GenBank/DDBJ whole genome shotgun (WGS) entry which is preliminary data.</text>
</comment>
<keyword evidence="1" id="KW-1133">Transmembrane helix</keyword>
<keyword evidence="3" id="KW-1185">Reference proteome</keyword>
<dbReference type="RefSeq" id="WP_162859647.1">
    <property type="nucleotide sequence ID" value="NZ_CP090556.1"/>
</dbReference>
<accession>A0ABT1WTS5</accession>
<evidence type="ECO:0000313" key="2">
    <source>
        <dbReference type="EMBL" id="MCQ9629838.1"/>
    </source>
</evidence>
<organism evidence="2 3">
    <name type="scientific">Actinobacillus suis</name>
    <dbReference type="NCBI Taxonomy" id="716"/>
    <lineage>
        <taxon>Bacteria</taxon>
        <taxon>Pseudomonadati</taxon>
        <taxon>Pseudomonadota</taxon>
        <taxon>Gammaproteobacteria</taxon>
        <taxon>Pasteurellales</taxon>
        <taxon>Pasteurellaceae</taxon>
        <taxon>Actinobacillus</taxon>
    </lineage>
</organism>
<dbReference type="EMBL" id="JAJUPA010000005">
    <property type="protein sequence ID" value="MCQ9629838.1"/>
    <property type="molecule type" value="Genomic_DNA"/>
</dbReference>
<feature type="transmembrane region" description="Helical" evidence="1">
    <location>
        <begin position="31"/>
        <end position="50"/>
    </location>
</feature>
<keyword evidence="1" id="KW-0812">Transmembrane</keyword>
<sequence length="52" mass="5705">MNTNKWKSLFFLLSGVFTSTLYFIGLNAGVFGAQVMSVLLVMALTCWAILAD</sequence>